<dbReference type="GO" id="GO:0005886">
    <property type="term" value="C:plasma membrane"/>
    <property type="evidence" value="ECO:0007669"/>
    <property type="project" value="TreeGrafter"/>
</dbReference>
<dbReference type="Proteomes" id="UP000503462">
    <property type="component" value="Chromosome 5"/>
</dbReference>
<reference evidence="3 4" key="1">
    <citation type="journal article" date="2016" name="Sci. Rep.">
        <title>Peltaster fructicola genome reveals evolution from an invasive phytopathogen to an ectophytic parasite.</title>
        <authorList>
            <person name="Xu C."/>
            <person name="Chen H."/>
            <person name="Gleason M.L."/>
            <person name="Xu J.R."/>
            <person name="Liu H."/>
            <person name="Zhang R."/>
            <person name="Sun G."/>
        </authorList>
    </citation>
    <scope>NUCLEOTIDE SEQUENCE [LARGE SCALE GENOMIC DNA]</scope>
    <source>
        <strain evidence="3 4">LNHT1506</strain>
    </source>
</reference>
<feature type="region of interest" description="Disordered" evidence="2">
    <location>
        <begin position="33"/>
        <end position="55"/>
    </location>
</feature>
<evidence type="ECO:0008006" key="5">
    <source>
        <dbReference type="Google" id="ProtNLM"/>
    </source>
</evidence>
<feature type="compositionally biased region" description="Polar residues" evidence="2">
    <location>
        <begin position="33"/>
        <end position="52"/>
    </location>
</feature>
<feature type="region of interest" description="Disordered" evidence="2">
    <location>
        <begin position="457"/>
        <end position="521"/>
    </location>
</feature>
<feature type="compositionally biased region" description="Low complexity" evidence="2">
    <location>
        <begin position="498"/>
        <end position="510"/>
    </location>
</feature>
<protein>
    <recommendedName>
        <fullName evidence="5">Phospholipid scramblase</fullName>
    </recommendedName>
</protein>
<organism evidence="3 4">
    <name type="scientific">Peltaster fructicola</name>
    <dbReference type="NCBI Taxonomy" id="286661"/>
    <lineage>
        <taxon>Eukaryota</taxon>
        <taxon>Fungi</taxon>
        <taxon>Dikarya</taxon>
        <taxon>Ascomycota</taxon>
        <taxon>Pezizomycotina</taxon>
        <taxon>Dothideomycetes</taxon>
        <taxon>Dothideomycetes incertae sedis</taxon>
        <taxon>Peltaster</taxon>
    </lineage>
</organism>
<dbReference type="PANTHER" id="PTHR23248">
    <property type="entry name" value="PHOSPHOLIPID SCRAMBLASE-RELATED"/>
    <property type="match status" value="1"/>
</dbReference>
<dbReference type="AlphaFoldDB" id="A0A6H0Y4J7"/>
<accession>A0A6H0Y4J7</accession>
<evidence type="ECO:0000256" key="1">
    <source>
        <dbReference type="ARBA" id="ARBA00005350"/>
    </source>
</evidence>
<dbReference type="InterPro" id="IPR005552">
    <property type="entry name" value="Scramblase"/>
</dbReference>
<evidence type="ECO:0000256" key="2">
    <source>
        <dbReference type="SAM" id="MobiDB-lite"/>
    </source>
</evidence>
<sequence length="521" mass="56773">MTSLELSINMVRQSMRALERAQTQRMLAAIQRKQLSSSTMPPIAGSAQTRRPQWTAPARIRWQSTKSKPIQDEQAQLASTIERIQDPDLVTEVNMKPDPYGVLPHDHPALPILGQSSLIVSRQIEMLNVFVGYEQANRYTIMNGEKEIVGYIAEEDHALGRTLARQAARVHRSFTAHVFDKEQREVLRIHRPFSYLNTKIRIYDPVPPSGYERSGTGAMSAGGKFDFNEPVKAGHTSPLKLEDMRIIGECQSQWTPTRRKYSLSTNRHGDPSCHDTVTLKSTAEDKIEAQMMRFSKIDEPALSLDFTVRDSDDWIVGKVSRSLQGFAREAFTDSGVYLLKLDSAAHIAALEDAQGKEVARYEVPGLTLDQRAVMIATAVSIDFDYFSLKSSQLTHAFPLAYGLGGGAAEGGAVAEASAGAVGAAGRGVAGAGAMESGIAGAGTIAGYEAMQRGIYGDQSMDDASPQAAQPPPQTSNTPQQSSDQSAGDVWSTDQDPWSEASKAAEESSGSWLDTITDWFNS</sequence>
<feature type="compositionally biased region" description="Low complexity" evidence="2">
    <location>
        <begin position="474"/>
        <end position="485"/>
    </location>
</feature>
<feature type="compositionally biased region" description="Polar residues" evidence="2">
    <location>
        <begin position="511"/>
        <end position="521"/>
    </location>
</feature>
<dbReference type="Pfam" id="PF03803">
    <property type="entry name" value="Scramblase"/>
    <property type="match status" value="2"/>
</dbReference>
<dbReference type="EMBL" id="CP051143">
    <property type="protein sequence ID" value="QIX01952.1"/>
    <property type="molecule type" value="Genomic_DNA"/>
</dbReference>
<name>A0A6H0Y4J7_9PEZI</name>
<comment type="similarity">
    <text evidence="1">Belongs to the phospholipid scramblase family.</text>
</comment>
<proteinExistence type="inferred from homology"/>
<dbReference type="GO" id="GO:0017128">
    <property type="term" value="F:phospholipid scramblase activity"/>
    <property type="evidence" value="ECO:0007669"/>
    <property type="project" value="InterPro"/>
</dbReference>
<evidence type="ECO:0000313" key="3">
    <source>
        <dbReference type="EMBL" id="QIX01952.1"/>
    </source>
</evidence>
<evidence type="ECO:0000313" key="4">
    <source>
        <dbReference type="Proteomes" id="UP000503462"/>
    </source>
</evidence>
<gene>
    <name evidence="3" type="ORF">AMS68_007469</name>
</gene>
<dbReference type="OrthoDB" id="191150at2759"/>
<keyword evidence="4" id="KW-1185">Reference proteome</keyword>
<dbReference type="PANTHER" id="PTHR23248:SF9">
    <property type="entry name" value="PHOSPHOLIPID SCRAMBLASE"/>
    <property type="match status" value="1"/>
</dbReference>